<dbReference type="SUPFAM" id="SSF51735">
    <property type="entry name" value="NAD(P)-binding Rossmann-fold domains"/>
    <property type="match status" value="2"/>
</dbReference>
<feature type="domain" description="Prephenate/arogenate dehydrogenase" evidence="2">
    <location>
        <begin position="424"/>
        <end position="698"/>
    </location>
</feature>
<gene>
    <name evidence="3" type="ORF">GSMUA_183210.1</name>
</gene>
<dbReference type="AlphaFoldDB" id="A0A8D7AIB5"/>
<dbReference type="GO" id="GO:0008977">
    <property type="term" value="F:prephenate dehydrogenase (NAD+) activity"/>
    <property type="evidence" value="ECO:0007669"/>
    <property type="project" value="InterPro"/>
</dbReference>
<dbReference type="InterPro" id="IPR008927">
    <property type="entry name" value="6-PGluconate_DH-like_C_sf"/>
</dbReference>
<evidence type="ECO:0000259" key="2">
    <source>
        <dbReference type="PROSITE" id="PS51176"/>
    </source>
</evidence>
<dbReference type="Pfam" id="PF26213">
    <property type="entry name" value="TYRAAT1_C"/>
    <property type="match status" value="2"/>
</dbReference>
<evidence type="ECO:0000313" key="3">
    <source>
        <dbReference type="EMBL" id="CAG1848526.1"/>
    </source>
</evidence>
<dbReference type="PANTHER" id="PTHR43207">
    <property type="entry name" value="AROGENATE DEHYDROGENASE-RELATED"/>
    <property type="match status" value="1"/>
</dbReference>
<protein>
    <submittedName>
        <fullName evidence="3">(wild Malaysian banana) hypothetical protein</fullName>
    </submittedName>
</protein>
<dbReference type="InterPro" id="IPR036291">
    <property type="entry name" value="NAD(P)-bd_dom_sf"/>
</dbReference>
<accession>A0A8D7AIB5</accession>
<dbReference type="PANTHER" id="PTHR43207:SF4">
    <property type="entry name" value="AROGENATE DEHYDROGENASE 2, CHLOROPLASTIC"/>
    <property type="match status" value="1"/>
</dbReference>
<feature type="domain" description="Prephenate/arogenate dehydrogenase" evidence="2">
    <location>
        <begin position="74"/>
        <end position="355"/>
    </location>
</feature>
<dbReference type="PROSITE" id="PS51176">
    <property type="entry name" value="PDH_ADH"/>
    <property type="match status" value="2"/>
</dbReference>
<dbReference type="InterPro" id="IPR045011">
    <property type="entry name" value="TYRAAT1/2"/>
</dbReference>
<dbReference type="Pfam" id="PF03807">
    <property type="entry name" value="F420_oxidored"/>
    <property type="match status" value="2"/>
</dbReference>
<dbReference type="InterPro" id="IPR003099">
    <property type="entry name" value="Prephen_DH"/>
</dbReference>
<dbReference type="InterPro" id="IPR059064">
    <property type="entry name" value="TYRAAT2_C"/>
</dbReference>
<dbReference type="EMBL" id="HG996471">
    <property type="protein sequence ID" value="CAG1848526.1"/>
    <property type="molecule type" value="Genomic_DNA"/>
</dbReference>
<dbReference type="InterPro" id="IPR028939">
    <property type="entry name" value="P5C_Rdtase_cat_N"/>
</dbReference>
<dbReference type="Gene3D" id="3.40.50.720">
    <property type="entry name" value="NAD(P)-binding Rossmann-like Domain"/>
    <property type="match status" value="2"/>
</dbReference>
<organism evidence="3">
    <name type="scientific">Musa acuminata subsp. malaccensis</name>
    <name type="common">Wild banana</name>
    <name type="synonym">Musa malaccensis</name>
    <dbReference type="NCBI Taxonomy" id="214687"/>
    <lineage>
        <taxon>Eukaryota</taxon>
        <taxon>Viridiplantae</taxon>
        <taxon>Streptophyta</taxon>
        <taxon>Embryophyta</taxon>
        <taxon>Tracheophyta</taxon>
        <taxon>Spermatophyta</taxon>
        <taxon>Magnoliopsida</taxon>
        <taxon>Liliopsida</taxon>
        <taxon>Zingiberales</taxon>
        <taxon>Musaceae</taxon>
        <taxon>Musa</taxon>
    </lineage>
</organism>
<sequence>MLLSRVLPSNTTLLPASSHARAAPLRYRHVPAGGGAITVPVRRSFAMTIRARDSAPVLDVEPQPLKLLDRRTKLKIAVIGFGNFGQFLARTFAAQGHEILAYSRTDYSDTARSLGVAFFDDQNDLCEQQPDVVLLSTSILSAEAVLRSLPIQRLRRSTLFVDVLSVKEFPKNLFLQLLPPDFDILCTHPMFGPDSGKHGWAGLPFAYDKVRIGDSDDRVERCRAFLEIFDREGCRMVEMSCAEHDETAAEIQFLTHTIGRVLAKLDLKSTPINTKGYETLLNLVQNTCSDSYELYNGLFIYNKNSTELIEKLNGALDTTKKELFERLHGIFRKQLWPPTGLVFRSNLCVTQMLLSGVLPSNTTLLPTSSHIRVAPLRYRHVSAGGAITIPVLRRSAMTIQAREAAPVLDIEPQPLKLLDRRTKLKIAVIGFGNFGQFLARTFAAQGHEILAYSRTDYSDTARSLGAAFFDNQHDLCEQHPDVVLLSTSILSAEAVLRSLPIQRLRRSTLFVDVLSVKEFPRNLFLQLLPPDFDILCTHPMFGPESGKHGWAGLPFVYDKVRIGDSDDRIERCRAVLEIFEREGCRMVEMSCAEHDETAAEIQFLTHTIGRVLAKLDLKSTPINTKGYETLLNLVQNTCSDSYELYNGLFIYNKNSTELIEKLDDALDTMKKELFQRLHGIFRKQLFESSGRRSIDAGK</sequence>
<evidence type="ECO:0000256" key="1">
    <source>
        <dbReference type="ARBA" id="ARBA00023002"/>
    </source>
</evidence>
<keyword evidence="1" id="KW-0560">Oxidoreductase</keyword>
<dbReference type="GO" id="GO:0006571">
    <property type="term" value="P:tyrosine biosynthetic process"/>
    <property type="evidence" value="ECO:0007669"/>
    <property type="project" value="InterPro"/>
</dbReference>
<dbReference type="GO" id="GO:0033730">
    <property type="term" value="F:arogenate dehydrogenase (NADP+) activity"/>
    <property type="evidence" value="ECO:0007669"/>
    <property type="project" value="InterPro"/>
</dbReference>
<dbReference type="GO" id="GO:0004665">
    <property type="term" value="F:prephenate dehydrogenase (NADP+) activity"/>
    <property type="evidence" value="ECO:0007669"/>
    <property type="project" value="InterPro"/>
</dbReference>
<dbReference type="SUPFAM" id="SSF48179">
    <property type="entry name" value="6-phosphogluconate dehydrogenase C-terminal domain-like"/>
    <property type="match status" value="2"/>
</dbReference>
<name>A0A8D7AIB5_MUSAM</name>
<reference evidence="3" key="1">
    <citation type="submission" date="2021-03" db="EMBL/GenBank/DDBJ databases">
        <authorList>
            <consortium name="Genoscope - CEA"/>
            <person name="William W."/>
        </authorList>
    </citation>
    <scope>NUCLEOTIDE SEQUENCE</scope>
    <source>
        <strain evidence="3">Doubled-haploid Pahang</strain>
    </source>
</reference>
<proteinExistence type="predicted"/>